<keyword evidence="2" id="KW-1185">Reference proteome</keyword>
<name>A0A8K0H842_9ROSA</name>
<reference evidence="1" key="1">
    <citation type="submission" date="2020-03" db="EMBL/GenBank/DDBJ databases">
        <title>A high-quality chromosome-level genome assembly of a woody plant with both climbing and erect habits, Rhamnella rubrinervis.</title>
        <authorList>
            <person name="Lu Z."/>
            <person name="Yang Y."/>
            <person name="Zhu X."/>
            <person name="Sun Y."/>
        </authorList>
    </citation>
    <scope>NUCLEOTIDE SEQUENCE</scope>
    <source>
        <strain evidence="1">BYM</strain>
        <tissue evidence="1">Leaf</tissue>
    </source>
</reference>
<evidence type="ECO:0000313" key="2">
    <source>
        <dbReference type="Proteomes" id="UP000796880"/>
    </source>
</evidence>
<sequence>MVALGEECPKRNALTPCLTRRKHPCEEEARAIPNWFLQLLNTLHLNPVRHPTKDRSHMRGGAYKREGSQPWWTASHNFIKREDHEAWLKLRRARRLKAVNRGKTIGWYIREAIQWHSSSSLHAMCIMEGGGEHFRRYQRHGQGLLRGQRRHTGKGAFANGEVDPSSRQVRYKHYGYQRGSGRIELASTSELEENVQRTWSMMPKRHRSSVVGSKMEPI</sequence>
<organism evidence="1 2">
    <name type="scientific">Rhamnella rubrinervis</name>
    <dbReference type="NCBI Taxonomy" id="2594499"/>
    <lineage>
        <taxon>Eukaryota</taxon>
        <taxon>Viridiplantae</taxon>
        <taxon>Streptophyta</taxon>
        <taxon>Embryophyta</taxon>
        <taxon>Tracheophyta</taxon>
        <taxon>Spermatophyta</taxon>
        <taxon>Magnoliopsida</taxon>
        <taxon>eudicotyledons</taxon>
        <taxon>Gunneridae</taxon>
        <taxon>Pentapetalae</taxon>
        <taxon>rosids</taxon>
        <taxon>fabids</taxon>
        <taxon>Rosales</taxon>
        <taxon>Rhamnaceae</taxon>
        <taxon>rhamnoid group</taxon>
        <taxon>Rhamneae</taxon>
        <taxon>Rhamnella</taxon>
    </lineage>
</organism>
<gene>
    <name evidence="1" type="ORF">FNV43_RR08394</name>
</gene>
<dbReference type="Proteomes" id="UP000796880">
    <property type="component" value="Unassembled WGS sequence"/>
</dbReference>
<dbReference type="AlphaFoldDB" id="A0A8K0H842"/>
<proteinExistence type="predicted"/>
<protein>
    <submittedName>
        <fullName evidence="1">Uncharacterized protein</fullName>
    </submittedName>
</protein>
<accession>A0A8K0H842</accession>
<comment type="caution">
    <text evidence="1">The sequence shown here is derived from an EMBL/GenBank/DDBJ whole genome shotgun (WGS) entry which is preliminary data.</text>
</comment>
<dbReference type="EMBL" id="VOIH02000004">
    <property type="protein sequence ID" value="KAF3447691.1"/>
    <property type="molecule type" value="Genomic_DNA"/>
</dbReference>
<evidence type="ECO:0000313" key="1">
    <source>
        <dbReference type="EMBL" id="KAF3447691.1"/>
    </source>
</evidence>